<evidence type="ECO:0000313" key="1">
    <source>
        <dbReference type="EMBL" id="KAJ6215656.1"/>
    </source>
</evidence>
<accession>A0A9Q0LYS1</accession>
<keyword evidence="2" id="KW-1185">Reference proteome</keyword>
<protein>
    <submittedName>
        <fullName evidence="1">Uncharacterized protein</fullName>
    </submittedName>
</protein>
<evidence type="ECO:0000313" key="2">
    <source>
        <dbReference type="Proteomes" id="UP001142055"/>
    </source>
</evidence>
<sequence length="130" mass="14979">MPKCSSSSSLSSLVVCRSTFVEENDERNSSECIKREETNVQSTQANKWGRTVRMMTISTQTNASTIGPIDHPLPVNPMLVVWILFIWRLQKYRRRISLFEFSCLGSPFERLFRSVMVRADRPIYLLATTT</sequence>
<name>A0A9Q0LYS1_BLOTA</name>
<dbReference type="Proteomes" id="UP001142055">
    <property type="component" value="Chromosome 4"/>
</dbReference>
<dbReference type="EMBL" id="JAPWDV010000004">
    <property type="protein sequence ID" value="KAJ6215656.1"/>
    <property type="molecule type" value="Genomic_DNA"/>
</dbReference>
<organism evidence="1 2">
    <name type="scientific">Blomia tropicalis</name>
    <name type="common">Mite</name>
    <dbReference type="NCBI Taxonomy" id="40697"/>
    <lineage>
        <taxon>Eukaryota</taxon>
        <taxon>Metazoa</taxon>
        <taxon>Ecdysozoa</taxon>
        <taxon>Arthropoda</taxon>
        <taxon>Chelicerata</taxon>
        <taxon>Arachnida</taxon>
        <taxon>Acari</taxon>
        <taxon>Acariformes</taxon>
        <taxon>Sarcoptiformes</taxon>
        <taxon>Astigmata</taxon>
        <taxon>Glycyphagoidea</taxon>
        <taxon>Echimyopodidae</taxon>
        <taxon>Blomia</taxon>
    </lineage>
</organism>
<gene>
    <name evidence="1" type="ORF">RDWZM_010156</name>
</gene>
<reference evidence="1" key="1">
    <citation type="submission" date="2022-12" db="EMBL/GenBank/DDBJ databases">
        <title>Genome assemblies of Blomia tropicalis.</title>
        <authorList>
            <person name="Cui Y."/>
        </authorList>
    </citation>
    <scope>NUCLEOTIDE SEQUENCE</scope>
    <source>
        <tissue evidence="1">Adult mites</tissue>
    </source>
</reference>
<dbReference type="AlphaFoldDB" id="A0A9Q0LYS1"/>
<proteinExistence type="predicted"/>
<comment type="caution">
    <text evidence="1">The sequence shown here is derived from an EMBL/GenBank/DDBJ whole genome shotgun (WGS) entry which is preliminary data.</text>
</comment>